<proteinExistence type="predicted"/>
<accession>A0AA48P902</accession>
<name>A0AA48P902_9VIRU</name>
<reference evidence="1" key="2">
    <citation type="submission" date="2023-01" db="EMBL/GenBank/DDBJ databases">
        <authorList>
            <person name="Rosani U."/>
            <person name="Delmont T.O."/>
            <person name="Gaia M."/>
            <person name="Krupovic M."/>
        </authorList>
    </citation>
    <scope>NUCLEOTIDE SEQUENCE</scope>
    <source>
        <strain evidence="1">MalacoHV4/Med/2018 155</strain>
    </source>
</reference>
<protein>
    <submittedName>
        <fullName evidence="1">ORF82</fullName>
    </submittedName>
</protein>
<dbReference type="EMBL" id="BK063089">
    <property type="protein sequence ID" value="DBA11696.1"/>
    <property type="molecule type" value="Genomic_DNA"/>
</dbReference>
<evidence type="ECO:0000313" key="1">
    <source>
        <dbReference type="EMBL" id="DBA11696.1"/>
    </source>
</evidence>
<reference evidence="1" key="1">
    <citation type="journal article" date="2023" name="Front. Mar. Sci.">
        <title>Tracing the invertebrate herpesviruses in the global sequence datasets.</title>
        <authorList>
            <person name="Rosani U."/>
            <person name="Gaia M."/>
            <person name="Delmont T.O."/>
            <person name="Krupovic M."/>
        </authorList>
    </citation>
    <scope>NUCLEOTIDE SEQUENCE</scope>
    <source>
        <strain evidence="1">MalacoHV4/Med/2018 155</strain>
    </source>
</reference>
<organism evidence="1">
    <name type="scientific">Malaco herpesvirus 4</name>
    <dbReference type="NCBI Taxonomy" id="3031800"/>
    <lineage>
        <taxon>Viruses</taxon>
        <taxon>Duplodnaviria</taxon>
        <taxon>Heunggongvirae</taxon>
        <taxon>Peploviricota</taxon>
        <taxon>Herviviricetes</taxon>
        <taxon>Herpesvirales</taxon>
        <taxon>Malacoherpesviridae</taxon>
    </lineage>
</organism>
<sequence>MSLNISSVRELQYSSLYGDVYMVKSVGFCNCQSPTSSINIPTLLSSSSYSTAPEFISTKLFIGVDIPIIIDSLPSKAPITSAWRIGNKRLILTSEPFSIRWLLYRAYCNELRIAAPRNIESCMCS</sequence>